<dbReference type="Proteomes" id="UP001060170">
    <property type="component" value="Chromosome 7"/>
</dbReference>
<sequence>MSITHFDIQPPTDITKETIKNFGEKICDQLSPRINGSIINFFLPNSFPTTVLSFYLDKNPLGCEPKFH</sequence>
<organism evidence="1 2">
    <name type="scientific">Puccinia striiformis f. sp. tritici</name>
    <dbReference type="NCBI Taxonomy" id="168172"/>
    <lineage>
        <taxon>Eukaryota</taxon>
        <taxon>Fungi</taxon>
        <taxon>Dikarya</taxon>
        <taxon>Basidiomycota</taxon>
        <taxon>Pucciniomycotina</taxon>
        <taxon>Pucciniomycetes</taxon>
        <taxon>Pucciniales</taxon>
        <taxon>Pucciniaceae</taxon>
        <taxon>Puccinia</taxon>
    </lineage>
</organism>
<reference evidence="1 2" key="3">
    <citation type="journal article" date="2022" name="Microbiol. Spectr.">
        <title>Folding features and dynamics of 3D genome architecture in plant fungal pathogens.</title>
        <authorList>
            <person name="Xia C."/>
        </authorList>
    </citation>
    <scope>NUCLEOTIDE SEQUENCE [LARGE SCALE GENOMIC DNA]</scope>
    <source>
        <strain evidence="1 2">93-210</strain>
    </source>
</reference>
<keyword evidence="2" id="KW-1185">Reference proteome</keyword>
<evidence type="ECO:0000313" key="1">
    <source>
        <dbReference type="EMBL" id="KAI7952140.1"/>
    </source>
</evidence>
<gene>
    <name evidence="1" type="ORF">MJO28_007824</name>
</gene>
<reference evidence="2" key="1">
    <citation type="journal article" date="2018" name="BMC Genomics">
        <title>Genomic insights into host adaptation between the wheat stripe rust pathogen (Puccinia striiformis f. sp. tritici) and the barley stripe rust pathogen (Puccinia striiformis f. sp. hordei).</title>
        <authorList>
            <person name="Xia C."/>
            <person name="Wang M."/>
            <person name="Yin C."/>
            <person name="Cornejo O.E."/>
            <person name="Hulbert S.H."/>
            <person name="Chen X."/>
        </authorList>
    </citation>
    <scope>NUCLEOTIDE SEQUENCE [LARGE SCALE GENOMIC DNA]</scope>
    <source>
        <strain evidence="2">93-210</strain>
    </source>
</reference>
<evidence type="ECO:0000313" key="2">
    <source>
        <dbReference type="Proteomes" id="UP001060170"/>
    </source>
</evidence>
<reference evidence="2" key="2">
    <citation type="journal article" date="2018" name="Mol. Plant Microbe Interact.">
        <title>Genome sequence resources for the wheat stripe rust pathogen (Puccinia striiformis f. sp. tritici) and the barley stripe rust pathogen (Puccinia striiformis f. sp. hordei).</title>
        <authorList>
            <person name="Xia C."/>
            <person name="Wang M."/>
            <person name="Yin C."/>
            <person name="Cornejo O.E."/>
            <person name="Hulbert S.H."/>
            <person name="Chen X."/>
        </authorList>
    </citation>
    <scope>NUCLEOTIDE SEQUENCE [LARGE SCALE GENOMIC DNA]</scope>
    <source>
        <strain evidence="2">93-210</strain>
    </source>
</reference>
<comment type="caution">
    <text evidence="1">The sequence shown here is derived from an EMBL/GenBank/DDBJ whole genome shotgun (WGS) entry which is preliminary data.</text>
</comment>
<dbReference type="EMBL" id="CM045871">
    <property type="protein sequence ID" value="KAI7952140.1"/>
    <property type="molecule type" value="Genomic_DNA"/>
</dbReference>
<proteinExistence type="predicted"/>
<accession>A0ACC0EFJ3</accession>
<name>A0ACC0EFJ3_9BASI</name>
<protein>
    <submittedName>
        <fullName evidence="1">Uncharacterized protein</fullName>
    </submittedName>
</protein>